<evidence type="ECO:0000313" key="2">
    <source>
        <dbReference type="EMBL" id="MBG9985848.1"/>
    </source>
</evidence>
<name>A0ABS0LNV0_9LACT</name>
<feature type="transmembrane region" description="Helical" evidence="1">
    <location>
        <begin position="29"/>
        <end position="48"/>
    </location>
</feature>
<comment type="caution">
    <text evidence="2">The sequence shown here is derived from an EMBL/GenBank/DDBJ whole genome shotgun (WGS) entry which is preliminary data.</text>
</comment>
<organism evidence="2 3">
    <name type="scientific">Facklamia lactis</name>
    <dbReference type="NCBI Taxonomy" id="2749967"/>
    <lineage>
        <taxon>Bacteria</taxon>
        <taxon>Bacillati</taxon>
        <taxon>Bacillota</taxon>
        <taxon>Bacilli</taxon>
        <taxon>Lactobacillales</taxon>
        <taxon>Aerococcaceae</taxon>
        <taxon>Facklamia</taxon>
    </lineage>
</organism>
<keyword evidence="3" id="KW-1185">Reference proteome</keyword>
<evidence type="ECO:0000313" key="3">
    <source>
        <dbReference type="Proteomes" id="UP000721415"/>
    </source>
</evidence>
<keyword evidence="1" id="KW-0472">Membrane</keyword>
<keyword evidence="1" id="KW-1133">Transmembrane helix</keyword>
<dbReference type="Proteomes" id="UP000721415">
    <property type="component" value="Unassembled WGS sequence"/>
</dbReference>
<evidence type="ECO:0000256" key="1">
    <source>
        <dbReference type="SAM" id="Phobius"/>
    </source>
</evidence>
<keyword evidence="1" id="KW-0812">Transmembrane</keyword>
<proteinExistence type="predicted"/>
<reference evidence="2 3" key="1">
    <citation type="submission" date="2020-07" db="EMBL/GenBank/DDBJ databases">
        <title>Facklamia lactis sp. nov., isolated from raw milk.</title>
        <authorList>
            <person name="Doll E.V."/>
            <person name="Huptas C."/>
            <person name="Staib L."/>
            <person name="Wenning M."/>
            <person name="Scherer S."/>
        </authorList>
    </citation>
    <scope>NUCLEOTIDE SEQUENCE [LARGE SCALE GENOMIC DNA]</scope>
    <source>
        <strain evidence="2 3">DSM 111018</strain>
    </source>
</reference>
<dbReference type="EMBL" id="JACBXQ010000002">
    <property type="protein sequence ID" value="MBG9985848.1"/>
    <property type="molecule type" value="Genomic_DNA"/>
</dbReference>
<protein>
    <submittedName>
        <fullName evidence="2">Uncharacterized protein</fullName>
    </submittedName>
</protein>
<accession>A0ABS0LNV0</accession>
<sequence length="70" mass="7310">MIVAAIGPLLMILGGLAMAISFLLTPVGLVVAGVTALVGIIIAAFLNWDSIVKYFSGAWNFFLCSSYSSI</sequence>
<gene>
    <name evidence="2" type="ORF">HZY91_02945</name>
</gene>